<keyword evidence="9" id="KW-0999">Mitochondrion inner membrane</keyword>
<dbReference type="PANTHER" id="PTHR11048:SF28">
    <property type="entry name" value="4-HYDROXYBENZOATE POLYPRENYLTRANSFERASE, MITOCHONDRIAL"/>
    <property type="match status" value="1"/>
</dbReference>
<dbReference type="CDD" id="cd13959">
    <property type="entry name" value="PT_UbiA_COQ2"/>
    <property type="match status" value="1"/>
</dbReference>
<dbReference type="GO" id="GO:0008412">
    <property type="term" value="F:4-hydroxybenzoate polyprenyltransferase activity"/>
    <property type="evidence" value="ECO:0007669"/>
    <property type="project" value="UniProtKB-EC"/>
</dbReference>
<evidence type="ECO:0000256" key="6">
    <source>
        <dbReference type="ARBA" id="ARBA00022692"/>
    </source>
</evidence>
<evidence type="ECO:0000256" key="8">
    <source>
        <dbReference type="ARBA" id="ARBA00023136"/>
    </source>
</evidence>
<dbReference type="GO" id="GO:0008299">
    <property type="term" value="P:isoprenoid biosynthetic process"/>
    <property type="evidence" value="ECO:0007669"/>
    <property type="project" value="UniProtKB-UniRule"/>
</dbReference>
<evidence type="ECO:0000256" key="9">
    <source>
        <dbReference type="HAMAP-Rule" id="MF_03189"/>
    </source>
</evidence>
<feature type="transmembrane region" description="Helical" evidence="9">
    <location>
        <begin position="167"/>
        <end position="184"/>
    </location>
</feature>
<keyword evidence="5 9" id="KW-0808">Transferase</keyword>
<protein>
    <recommendedName>
        <fullName evidence="9">4-hydroxybenzoate polyprenyltransferase, mitochondrial</fullName>
        <shortName evidence="9">4-HB polyprenyltransferase</shortName>
        <ecNumber evidence="9">2.5.1.39</ecNumber>
    </recommendedName>
    <alternativeName>
        <fullName evidence="9">Para-hydroxybenzoate--polyprenyltransferase</fullName>
        <shortName evidence="9">PHB:PPT</shortName>
        <shortName evidence="9">PHB:polyprenyltransferase</shortName>
    </alternativeName>
</protein>
<dbReference type="Gene3D" id="1.10.357.140">
    <property type="entry name" value="UbiA prenyltransferase"/>
    <property type="match status" value="1"/>
</dbReference>
<feature type="transmembrane region" description="Helical" evidence="9">
    <location>
        <begin position="38"/>
        <end position="59"/>
    </location>
</feature>
<comment type="function">
    <text evidence="9">Catalyzes the prenylation of para-hydroxybenzoate (PHB) with an all-trans polyprenyl group. Mediates the second step in the final reaction sequence of coenzyme Q (CoQ) biosynthesis, which is the condensation of the polyisoprenoid side chain with PHB, generating the first membrane-bound Q intermediate.</text>
</comment>
<dbReference type="InterPro" id="IPR030470">
    <property type="entry name" value="UbiA_prenylTrfase_CS"/>
</dbReference>
<comment type="pathway">
    <text evidence="9">Cofactor biosynthesis; ubiquinone biosynthesis.</text>
</comment>
<dbReference type="InterPro" id="IPR044878">
    <property type="entry name" value="UbiA_sf"/>
</dbReference>
<dbReference type="AlphaFoldDB" id="A0A8H5LQB3"/>
<evidence type="ECO:0000256" key="3">
    <source>
        <dbReference type="ARBA" id="ARBA00005179"/>
    </source>
</evidence>
<comment type="catalytic activity">
    <reaction evidence="9">
        <text>an all-trans-polyprenyl diphosphate + 4-hydroxybenzoate = a 4-hydroxy-3-(all-trans-polyprenyl)benzoate + diphosphate</text>
        <dbReference type="Rhea" id="RHEA:44504"/>
        <dbReference type="Rhea" id="RHEA-COMP:9514"/>
        <dbReference type="Rhea" id="RHEA-COMP:9564"/>
        <dbReference type="ChEBI" id="CHEBI:17879"/>
        <dbReference type="ChEBI" id="CHEBI:33019"/>
        <dbReference type="ChEBI" id="CHEBI:58914"/>
        <dbReference type="ChEBI" id="CHEBI:78396"/>
        <dbReference type="EC" id="2.5.1.39"/>
    </reaction>
</comment>
<comment type="similarity">
    <text evidence="4 9">Belongs to the UbiA prenyltransferase family.</text>
</comment>
<comment type="pathway">
    <text evidence="3">Secondary metabolite biosynthesis.</text>
</comment>
<sequence>MSIPEETKPLKSTTTFFQSSAPNASAWDYWELARMHKFPLGTLVVFWPCVFGLVLGAFVRPISMLELGKMTFFLLIGSALVHSAACVINDICDRDFDRQVERTKNRPLARGAISLTGATFLLFALVGLSLLLMSYCNPLAFNVGLIGIFPLHGLYPLMKRWTWWPQAWLGLAMNWGFTVAWIAVTGNIDWNIVPVFFLGLWSWTMVYDTIYGCQDKKDDVKAGIKSTSLLFGSYIRPVLAVFATNVVSAFVYVGLKHRHGLAYWIISVGGAAVHFAWQLITLNPDDPSDCAVKFKSNGSLGYILYLGMVADYYFEVASMTD</sequence>
<dbReference type="InterPro" id="IPR039653">
    <property type="entry name" value="Prenyltransferase"/>
</dbReference>
<gene>
    <name evidence="10" type="ORF">D9758_003168</name>
</gene>
<comment type="subcellular location">
    <subcellularLocation>
        <location evidence="2">Membrane</location>
        <topology evidence="2">Multi-pass membrane protein</topology>
    </subcellularLocation>
    <subcellularLocation>
        <location evidence="9">Mitochondrion inner membrane</location>
        <topology evidence="9">Multi-pass membrane protein</topology>
        <orientation evidence="9">Matrix side</orientation>
    </subcellularLocation>
</comment>
<dbReference type="EC" id="2.5.1.39" evidence="9"/>
<dbReference type="GO" id="GO:0006744">
    <property type="term" value="P:ubiquinone biosynthetic process"/>
    <property type="evidence" value="ECO:0007669"/>
    <property type="project" value="UniProtKB-UniRule"/>
</dbReference>
<keyword evidence="8 9" id="KW-0472">Membrane</keyword>
<dbReference type="InterPro" id="IPR006370">
    <property type="entry name" value="HB_polyprenyltransferase-like"/>
</dbReference>
<dbReference type="FunFam" id="1.20.120.1780:FF:000001">
    <property type="entry name" value="4-hydroxybenzoate octaprenyltransferase"/>
    <property type="match status" value="1"/>
</dbReference>
<evidence type="ECO:0000256" key="2">
    <source>
        <dbReference type="ARBA" id="ARBA00004141"/>
    </source>
</evidence>
<evidence type="ECO:0000256" key="4">
    <source>
        <dbReference type="ARBA" id="ARBA00005985"/>
    </source>
</evidence>
<feature type="transmembrane region" description="Helical" evidence="9">
    <location>
        <begin position="112"/>
        <end position="133"/>
    </location>
</feature>
<dbReference type="Pfam" id="PF01040">
    <property type="entry name" value="UbiA"/>
    <property type="match status" value="1"/>
</dbReference>
<evidence type="ECO:0000256" key="5">
    <source>
        <dbReference type="ARBA" id="ARBA00022679"/>
    </source>
</evidence>
<name>A0A8H5LQB3_9AGAR</name>
<dbReference type="FunFam" id="1.10.357.140:FF:000008">
    <property type="entry name" value="4-hydroxybenzoate octaprenyltransferase"/>
    <property type="match status" value="1"/>
</dbReference>
<keyword evidence="11" id="KW-1185">Reference proteome</keyword>
<dbReference type="InterPro" id="IPR000537">
    <property type="entry name" value="UbiA_prenyltransferase"/>
</dbReference>
<organism evidence="10 11">
    <name type="scientific">Tetrapyrgos nigripes</name>
    <dbReference type="NCBI Taxonomy" id="182062"/>
    <lineage>
        <taxon>Eukaryota</taxon>
        <taxon>Fungi</taxon>
        <taxon>Dikarya</taxon>
        <taxon>Basidiomycota</taxon>
        <taxon>Agaricomycotina</taxon>
        <taxon>Agaricomycetes</taxon>
        <taxon>Agaricomycetidae</taxon>
        <taxon>Agaricales</taxon>
        <taxon>Marasmiineae</taxon>
        <taxon>Marasmiaceae</taxon>
        <taxon>Tetrapyrgos</taxon>
    </lineage>
</organism>
<keyword evidence="9" id="KW-0414">Isoprene biosynthesis</keyword>
<dbReference type="GO" id="GO:0005743">
    <property type="term" value="C:mitochondrial inner membrane"/>
    <property type="evidence" value="ECO:0007669"/>
    <property type="project" value="UniProtKB-SubCell"/>
</dbReference>
<feature type="transmembrane region" description="Helical" evidence="9">
    <location>
        <begin position="234"/>
        <end position="255"/>
    </location>
</feature>
<evidence type="ECO:0000256" key="7">
    <source>
        <dbReference type="ARBA" id="ARBA00022989"/>
    </source>
</evidence>
<dbReference type="Proteomes" id="UP000559256">
    <property type="component" value="Unassembled WGS sequence"/>
</dbReference>
<feature type="transmembrane region" description="Helical" evidence="9">
    <location>
        <begin position="71"/>
        <end position="91"/>
    </location>
</feature>
<feature type="transmembrane region" description="Helical" evidence="9">
    <location>
        <begin position="261"/>
        <end position="282"/>
    </location>
</feature>
<evidence type="ECO:0000313" key="10">
    <source>
        <dbReference type="EMBL" id="KAF5365647.1"/>
    </source>
</evidence>
<proteinExistence type="inferred from homology"/>
<accession>A0A8H5LQB3</accession>
<dbReference type="PROSITE" id="PS00943">
    <property type="entry name" value="UBIA"/>
    <property type="match status" value="1"/>
</dbReference>
<evidence type="ECO:0000256" key="1">
    <source>
        <dbReference type="ARBA" id="ARBA00001946"/>
    </source>
</evidence>
<dbReference type="OrthoDB" id="18170at2759"/>
<dbReference type="UniPathway" id="UPA00232"/>
<reference evidence="10 11" key="1">
    <citation type="journal article" date="2020" name="ISME J.">
        <title>Uncovering the hidden diversity of litter-decomposition mechanisms in mushroom-forming fungi.</title>
        <authorList>
            <person name="Floudas D."/>
            <person name="Bentzer J."/>
            <person name="Ahren D."/>
            <person name="Johansson T."/>
            <person name="Persson P."/>
            <person name="Tunlid A."/>
        </authorList>
    </citation>
    <scope>NUCLEOTIDE SEQUENCE [LARGE SCALE GENOMIC DNA]</scope>
    <source>
        <strain evidence="10 11">CBS 291.85</strain>
    </source>
</reference>
<comment type="cofactor">
    <cofactor evidence="1 9">
        <name>Mg(2+)</name>
        <dbReference type="ChEBI" id="CHEBI:18420"/>
    </cofactor>
</comment>
<keyword evidence="6 9" id="KW-0812">Transmembrane</keyword>
<keyword evidence="9" id="KW-0496">Mitochondrion</keyword>
<keyword evidence="7 9" id="KW-1133">Transmembrane helix</keyword>
<dbReference type="HAMAP" id="MF_01635">
    <property type="entry name" value="UbiA"/>
    <property type="match status" value="1"/>
</dbReference>
<comment type="caution">
    <text evidence="10">The sequence shown here is derived from an EMBL/GenBank/DDBJ whole genome shotgun (WGS) entry which is preliminary data.</text>
</comment>
<keyword evidence="9" id="KW-0831">Ubiquinone biosynthesis</keyword>
<feature type="transmembrane region" description="Helical" evidence="9">
    <location>
        <begin position="190"/>
        <end position="213"/>
    </location>
</feature>
<evidence type="ECO:0000313" key="11">
    <source>
        <dbReference type="Proteomes" id="UP000559256"/>
    </source>
</evidence>
<dbReference type="EMBL" id="JAACJM010000026">
    <property type="protein sequence ID" value="KAF5365647.1"/>
    <property type="molecule type" value="Genomic_DNA"/>
</dbReference>
<feature type="transmembrane region" description="Helical" evidence="9">
    <location>
        <begin position="294"/>
        <end position="314"/>
    </location>
</feature>
<dbReference type="PANTHER" id="PTHR11048">
    <property type="entry name" value="PRENYLTRANSFERASES"/>
    <property type="match status" value="1"/>
</dbReference>